<proteinExistence type="predicted"/>
<accession>V2X413</accession>
<protein>
    <submittedName>
        <fullName evidence="1">Uncharacterized protein</fullName>
    </submittedName>
</protein>
<dbReference type="HOGENOM" id="CLU_2109655_0_0_1"/>
<keyword evidence="2" id="KW-1185">Reference proteome</keyword>
<dbReference type="KEGG" id="mrr:Moror_13017"/>
<evidence type="ECO:0000313" key="1">
    <source>
        <dbReference type="EMBL" id="ESK93878.1"/>
    </source>
</evidence>
<dbReference type="EMBL" id="AWSO01000168">
    <property type="protein sequence ID" value="ESK93878.1"/>
    <property type="molecule type" value="Genomic_DNA"/>
</dbReference>
<sequence>MGTLLHFRHRTTDTDGAELWQSWGRGQVSLDTIGYRQKRRRLADGDLLMMSIGIRWYPMDFEASYTNGYRRIPSDVFSLGVSEIIISPCPSVYELWESGVAFRIFLCPILLVANL</sequence>
<organism evidence="1 2">
    <name type="scientific">Moniliophthora roreri (strain MCA 2997)</name>
    <name type="common">Cocoa frosty pod rot fungus</name>
    <name type="synonym">Crinipellis roreri</name>
    <dbReference type="NCBI Taxonomy" id="1381753"/>
    <lineage>
        <taxon>Eukaryota</taxon>
        <taxon>Fungi</taxon>
        <taxon>Dikarya</taxon>
        <taxon>Basidiomycota</taxon>
        <taxon>Agaricomycotina</taxon>
        <taxon>Agaricomycetes</taxon>
        <taxon>Agaricomycetidae</taxon>
        <taxon>Agaricales</taxon>
        <taxon>Marasmiineae</taxon>
        <taxon>Marasmiaceae</taxon>
        <taxon>Moniliophthora</taxon>
    </lineage>
</organism>
<dbReference type="AlphaFoldDB" id="V2X413"/>
<reference evidence="1 2" key="1">
    <citation type="journal article" date="2014" name="BMC Genomics">
        <title>Genome and secretome analysis of the hemibiotrophic fungal pathogen, Moniliophthora roreri, which causes frosty pod rot disease of cacao: mechanisms of the biotrophic and necrotrophic phases.</title>
        <authorList>
            <person name="Meinhardt L.W."/>
            <person name="Costa G.G.L."/>
            <person name="Thomazella D.P.T."/>
            <person name="Teixeira P.J.P.L."/>
            <person name="Carazzolle M.F."/>
            <person name="Schuster S.C."/>
            <person name="Carlson J.E."/>
            <person name="Guiltinan M.J."/>
            <person name="Mieczkowski P."/>
            <person name="Farmer A."/>
            <person name="Ramaraj T."/>
            <person name="Crozier J."/>
            <person name="Davis R.E."/>
            <person name="Shao J."/>
            <person name="Melnick R.L."/>
            <person name="Pereira G.A.G."/>
            <person name="Bailey B.A."/>
        </authorList>
    </citation>
    <scope>NUCLEOTIDE SEQUENCE [LARGE SCALE GENOMIC DNA]</scope>
    <source>
        <strain evidence="1 2">MCA 2997</strain>
    </source>
</reference>
<evidence type="ECO:0000313" key="2">
    <source>
        <dbReference type="Proteomes" id="UP000017559"/>
    </source>
</evidence>
<gene>
    <name evidence="1" type="ORF">Moror_13017</name>
</gene>
<name>V2X413_MONRO</name>
<comment type="caution">
    <text evidence="1">The sequence shown here is derived from an EMBL/GenBank/DDBJ whole genome shotgun (WGS) entry which is preliminary data.</text>
</comment>
<dbReference type="Proteomes" id="UP000017559">
    <property type="component" value="Unassembled WGS sequence"/>
</dbReference>